<proteinExistence type="predicted"/>
<dbReference type="EMBL" id="SRPG01000316">
    <property type="protein sequence ID" value="TGN45260.1"/>
    <property type="molecule type" value="Genomic_DNA"/>
</dbReference>
<dbReference type="OrthoDB" id="9785438at2"/>
<dbReference type="Pfam" id="PF04134">
    <property type="entry name" value="DCC1-like"/>
    <property type="match status" value="1"/>
</dbReference>
<dbReference type="AlphaFoldDB" id="A0A4Z1BH84"/>
<protein>
    <submittedName>
        <fullName evidence="1">DUF393 domain-containing protein</fullName>
    </submittedName>
</protein>
<name>A0A4Z1BH84_9RHOB</name>
<evidence type="ECO:0000313" key="1">
    <source>
        <dbReference type="EMBL" id="TGN45260.1"/>
    </source>
</evidence>
<dbReference type="Proteomes" id="UP000297972">
    <property type="component" value="Unassembled WGS sequence"/>
</dbReference>
<gene>
    <name evidence="1" type="ORF">E4L95_19830</name>
</gene>
<dbReference type="InterPro" id="IPR007263">
    <property type="entry name" value="DCC1-like"/>
</dbReference>
<reference evidence="1 2" key="1">
    <citation type="submission" date="2019-03" db="EMBL/GenBank/DDBJ databases">
        <authorList>
            <person name="Li J."/>
        </authorList>
    </citation>
    <scope>NUCLEOTIDE SEQUENCE [LARGE SCALE GENOMIC DNA]</scope>
    <source>
        <strain evidence="1 2">3058</strain>
    </source>
</reference>
<evidence type="ECO:0000313" key="2">
    <source>
        <dbReference type="Proteomes" id="UP000297972"/>
    </source>
</evidence>
<comment type="caution">
    <text evidence="1">The sequence shown here is derived from an EMBL/GenBank/DDBJ whole genome shotgun (WGS) entry which is preliminary data.</text>
</comment>
<dbReference type="RefSeq" id="WP_135819029.1">
    <property type="nucleotide sequence ID" value="NZ_SRPG01000316.1"/>
</dbReference>
<organism evidence="1 2">
    <name type="scientific">Paracoccus liaowanqingii</name>
    <dbReference type="NCBI Taxonomy" id="2560053"/>
    <lineage>
        <taxon>Bacteria</taxon>
        <taxon>Pseudomonadati</taxon>
        <taxon>Pseudomonadota</taxon>
        <taxon>Alphaproteobacteria</taxon>
        <taxon>Rhodobacterales</taxon>
        <taxon>Paracoccaceae</taxon>
        <taxon>Paracoccus</taxon>
    </lineage>
</organism>
<accession>A0A4Z1BH84</accession>
<sequence>MDRQALEIFYDGECPVCVAWMRMARLRDASGGVELIDARESDPRVAELMDAGFDLNQGMVVRWQDRIYHGAEAMTLLTLLSEAGGVSMRLQRALFGRPAIARRIYPLLVWGRLRLLRLMGRRMISVSKKESPAKRE</sequence>
<keyword evidence="2" id="KW-1185">Reference proteome</keyword>
<dbReference type="GO" id="GO:0015035">
    <property type="term" value="F:protein-disulfide reductase activity"/>
    <property type="evidence" value="ECO:0007669"/>
    <property type="project" value="InterPro"/>
</dbReference>